<feature type="binding site" evidence="6">
    <location>
        <position position="279"/>
    </location>
    <ligand>
        <name>S-adenosyl-L-methionine</name>
        <dbReference type="ChEBI" id="CHEBI:59789"/>
    </ligand>
</feature>
<evidence type="ECO:0000256" key="6">
    <source>
        <dbReference type="PROSITE-ProRule" id="PRU01023"/>
    </source>
</evidence>
<keyword evidence="4 6" id="KW-0949">S-adenosyl-L-methionine</keyword>
<dbReference type="GO" id="GO:0008173">
    <property type="term" value="F:RNA methyltransferase activity"/>
    <property type="evidence" value="ECO:0007669"/>
    <property type="project" value="InterPro"/>
</dbReference>
<evidence type="ECO:0000256" key="4">
    <source>
        <dbReference type="ARBA" id="ARBA00022691"/>
    </source>
</evidence>
<dbReference type="Gene3D" id="3.40.50.150">
    <property type="entry name" value="Vaccinia Virus protein VP39"/>
    <property type="match status" value="1"/>
</dbReference>
<dbReference type="PANTHER" id="PTHR22807">
    <property type="entry name" value="NOP2 YEAST -RELATED NOL1/NOP2/FMU SUN DOMAIN-CONTAINING"/>
    <property type="match status" value="1"/>
</dbReference>
<dbReference type="Pfam" id="PF22458">
    <property type="entry name" value="RsmF-B_ferredox"/>
    <property type="match status" value="1"/>
</dbReference>
<keyword evidence="9" id="KW-1185">Reference proteome</keyword>
<dbReference type="EMBL" id="BMKW01000030">
    <property type="protein sequence ID" value="GGJ43937.1"/>
    <property type="molecule type" value="Genomic_DNA"/>
</dbReference>
<evidence type="ECO:0000259" key="7">
    <source>
        <dbReference type="PROSITE" id="PS51686"/>
    </source>
</evidence>
<comment type="caution">
    <text evidence="6">Lacks conserved residue(s) required for the propagation of feature annotation.</text>
</comment>
<accession>A0A917NZJ7</accession>
<keyword evidence="3 6" id="KW-0808">Transferase</keyword>
<evidence type="ECO:0000256" key="5">
    <source>
        <dbReference type="ARBA" id="ARBA00022884"/>
    </source>
</evidence>
<dbReference type="GO" id="GO:0001510">
    <property type="term" value="P:RNA methylation"/>
    <property type="evidence" value="ECO:0007669"/>
    <property type="project" value="InterPro"/>
</dbReference>
<name>A0A917NZJ7_9PROT</name>
<feature type="active site" description="Nucleophile" evidence="6">
    <location>
        <position position="378"/>
    </location>
</feature>
<evidence type="ECO:0000256" key="3">
    <source>
        <dbReference type="ARBA" id="ARBA00022679"/>
    </source>
</evidence>
<dbReference type="Proteomes" id="UP000661507">
    <property type="component" value="Unassembled WGS sequence"/>
</dbReference>
<feature type="domain" description="SAM-dependent MTase RsmB/NOP-type" evidence="7">
    <location>
        <begin position="165"/>
        <end position="444"/>
    </location>
</feature>
<evidence type="ECO:0000313" key="9">
    <source>
        <dbReference type="Proteomes" id="UP000661507"/>
    </source>
</evidence>
<dbReference type="Pfam" id="PF01189">
    <property type="entry name" value="Methyltr_RsmB-F"/>
    <property type="match status" value="1"/>
</dbReference>
<evidence type="ECO:0000256" key="2">
    <source>
        <dbReference type="ARBA" id="ARBA00022603"/>
    </source>
</evidence>
<feature type="binding site" evidence="6">
    <location>
        <position position="325"/>
    </location>
    <ligand>
        <name>S-adenosyl-L-methionine</name>
        <dbReference type="ChEBI" id="CHEBI:59789"/>
    </ligand>
</feature>
<comment type="similarity">
    <text evidence="1 6">Belongs to the class I-like SAM-binding methyltransferase superfamily. RsmB/NOP family.</text>
</comment>
<dbReference type="PRINTS" id="PR02008">
    <property type="entry name" value="RCMTFAMILY"/>
</dbReference>
<dbReference type="InterPro" id="IPR049560">
    <property type="entry name" value="MeTrfase_RsmB-F_NOP2_cat"/>
</dbReference>
<dbReference type="InterPro" id="IPR029063">
    <property type="entry name" value="SAM-dependent_MTases_sf"/>
</dbReference>
<organism evidence="8 9">
    <name type="scientific">Neoroseomonas lacus</name>
    <dbReference type="NCBI Taxonomy" id="287609"/>
    <lineage>
        <taxon>Bacteria</taxon>
        <taxon>Pseudomonadati</taxon>
        <taxon>Pseudomonadota</taxon>
        <taxon>Alphaproteobacteria</taxon>
        <taxon>Acetobacterales</taxon>
        <taxon>Acetobacteraceae</taxon>
        <taxon>Neoroseomonas</taxon>
    </lineage>
</organism>
<evidence type="ECO:0000313" key="8">
    <source>
        <dbReference type="EMBL" id="GGJ43937.1"/>
    </source>
</evidence>
<dbReference type="PANTHER" id="PTHR22807:SF53">
    <property type="entry name" value="RIBOSOMAL RNA SMALL SUBUNIT METHYLTRANSFERASE B-RELATED"/>
    <property type="match status" value="1"/>
</dbReference>
<dbReference type="InterPro" id="IPR023267">
    <property type="entry name" value="RCMT"/>
</dbReference>
<dbReference type="InterPro" id="IPR054728">
    <property type="entry name" value="RsmB-like_ferredoxin"/>
</dbReference>
<reference evidence="8" key="1">
    <citation type="journal article" date="2014" name="Int. J. Syst. Evol. Microbiol.">
        <title>Complete genome sequence of Corynebacterium casei LMG S-19264T (=DSM 44701T), isolated from a smear-ripened cheese.</title>
        <authorList>
            <consortium name="US DOE Joint Genome Institute (JGI-PGF)"/>
            <person name="Walter F."/>
            <person name="Albersmeier A."/>
            <person name="Kalinowski J."/>
            <person name="Ruckert C."/>
        </authorList>
    </citation>
    <scope>NUCLEOTIDE SEQUENCE</scope>
    <source>
        <strain evidence="8">CGMCC 1.3617</strain>
    </source>
</reference>
<evidence type="ECO:0000256" key="1">
    <source>
        <dbReference type="ARBA" id="ARBA00007494"/>
    </source>
</evidence>
<protein>
    <submittedName>
        <fullName evidence="8">rRNA cytosine-C5-methylase</fullName>
    </submittedName>
</protein>
<dbReference type="GO" id="GO:0003723">
    <property type="term" value="F:RNA binding"/>
    <property type="evidence" value="ECO:0007669"/>
    <property type="project" value="UniProtKB-UniRule"/>
</dbReference>
<dbReference type="SUPFAM" id="SSF53335">
    <property type="entry name" value="S-adenosyl-L-methionine-dependent methyltransferases"/>
    <property type="match status" value="1"/>
</dbReference>
<dbReference type="RefSeq" id="WP_188973721.1">
    <property type="nucleotide sequence ID" value="NZ_BMKW01000030.1"/>
</dbReference>
<proteinExistence type="inferred from homology"/>
<dbReference type="InterPro" id="IPR001678">
    <property type="entry name" value="MeTrfase_RsmB-F_NOP2_dom"/>
</dbReference>
<dbReference type="PROSITE" id="PS51686">
    <property type="entry name" value="SAM_MT_RSMB_NOP"/>
    <property type="match status" value="1"/>
</dbReference>
<dbReference type="PROSITE" id="PS01153">
    <property type="entry name" value="NOL1_NOP2_SUN"/>
    <property type="match status" value="1"/>
</dbReference>
<dbReference type="CDD" id="cd02440">
    <property type="entry name" value="AdoMet_MTases"/>
    <property type="match status" value="1"/>
</dbReference>
<keyword evidence="2 6" id="KW-0489">Methyltransferase</keyword>
<dbReference type="InterPro" id="IPR018314">
    <property type="entry name" value="RsmB/NOL1/NOP2-like_CS"/>
</dbReference>
<comment type="caution">
    <text evidence="8">The sequence shown here is derived from an EMBL/GenBank/DDBJ whole genome shotgun (WGS) entry which is preliminary data.</text>
</comment>
<dbReference type="AlphaFoldDB" id="A0A917NZJ7"/>
<sequence length="445" mass="48001">MTPAARIACAIDLIGVLEEQCFGPAARRRPADAVASDFFRTRRFIGGGDRRVVSELAWGVVRQRIRLGWHLDRLGVAPTARLLLLAQMLLGRSGDHGRGRQAAEAAFDDSHYGPAALDPAERRVAASLDGRPLVDPAMPDGPRLNLPDWVLPALTARFGAGLAREAAALETEAPLDLRVNLLKTDREAAITLLAGERIEVVPTPLSPWGLRLPARRPVTGTAAFRQGLIEVQDEGSQLIALLADARPGMRVADYCAGAAGKTLAMAATMGNKGKITACDTSAARLEGAATRLKRAGVDNAERHLLEAGDRWAKRRAGSFDRVLVDAPCTGTGTWRRNPDARLRTRPEDLAELVEVQHQILGKASELVRPGGRLVYATCSLLPQENEEQMDRFLAHAPGFVPIPLDRLWAELRPGLELPCEGPFLALSPGRHGTDGFFCAVLERGA</sequence>
<keyword evidence="5 6" id="KW-0694">RNA-binding</keyword>
<gene>
    <name evidence="8" type="ORF">GCM10011320_59330</name>
</gene>
<reference evidence="8" key="2">
    <citation type="submission" date="2020-09" db="EMBL/GenBank/DDBJ databases">
        <authorList>
            <person name="Sun Q."/>
            <person name="Zhou Y."/>
        </authorList>
    </citation>
    <scope>NUCLEOTIDE SEQUENCE</scope>
    <source>
        <strain evidence="8">CGMCC 1.3617</strain>
    </source>
</reference>